<keyword evidence="7" id="KW-0862">Zinc</keyword>
<evidence type="ECO:0000256" key="9">
    <source>
        <dbReference type="SAM" id="Phobius"/>
    </source>
</evidence>
<dbReference type="Gene3D" id="1.20.120.1750">
    <property type="match status" value="1"/>
</dbReference>
<evidence type="ECO:0000256" key="8">
    <source>
        <dbReference type="SAM" id="MobiDB-lite"/>
    </source>
</evidence>
<dbReference type="CDD" id="cd20353">
    <property type="entry name" value="Rcat_RBR_RNF216"/>
    <property type="match status" value="1"/>
</dbReference>
<accession>A0A6A6NM56</accession>
<dbReference type="PANTHER" id="PTHR22770:SF42">
    <property type="entry name" value="FINGER PROTEIN (ZIN), PUTATIVE (AFU_ORTHOLOGUE AFUA_4G03910)-RELATED"/>
    <property type="match status" value="1"/>
</dbReference>
<keyword evidence="2" id="KW-0808">Transferase</keyword>
<keyword evidence="6" id="KW-0833">Ubl conjugation pathway</keyword>
<evidence type="ECO:0000256" key="7">
    <source>
        <dbReference type="ARBA" id="ARBA00022833"/>
    </source>
</evidence>
<dbReference type="InterPro" id="IPR044066">
    <property type="entry name" value="TRIAD_supradom"/>
</dbReference>
<protein>
    <recommendedName>
        <fullName evidence="10">RING-type domain-containing protein</fullName>
    </recommendedName>
</protein>
<dbReference type="InterPro" id="IPR047546">
    <property type="entry name" value="Rcat_RBR_RNF216"/>
</dbReference>
<evidence type="ECO:0000256" key="2">
    <source>
        <dbReference type="ARBA" id="ARBA00022679"/>
    </source>
</evidence>
<comment type="pathway">
    <text evidence="1">Protein modification; protein ubiquitination.</text>
</comment>
<feature type="compositionally biased region" description="Polar residues" evidence="8">
    <location>
        <begin position="45"/>
        <end position="54"/>
    </location>
</feature>
<dbReference type="InterPro" id="IPR047544">
    <property type="entry name" value="RING-HC_RBR_RNF216"/>
</dbReference>
<dbReference type="Proteomes" id="UP000799766">
    <property type="component" value="Unassembled WGS sequence"/>
</dbReference>
<sequence length="760" mass="84512">MPSLLSSLVFPAGGPARQEGQSNEEDGKSDGSESRDRSPPVSTGAVPSTGQGTNEGYIPGKLSTAGMRVENTTAIVFDLESPAFKTPHEEEEPGLKDLNAALEVLVEIFPDVRPDVFREMLREFGEESRLQLVTEAILRHGQKYVKGRFRAGLLRDTEEVGGSVGTGQKTTAGDSCKGSQRKLRSMNRHVEEVREKEEEVLLAAEDMFRSPAYKYAVKATLYAEFRGLSHATIKAVMAENNFSYTLSRPTLLQLVSKSWTYSITAFFTRRKLPSADSHPLITWSPSALDPSVLVPRLKLTASAQLNRELYDIFIAPTLMTQRGEQEALDWKIALQLNEQEAEEAGASFECGCCFGSYPFESVVVCDGGNLGVTNSTDGEGGDDRTAGLDGSPPHFLCFDCVRNAMQAALYGQGWSNAVDLSRGTLRCFTSTTDSCNGCIPASQVRQALLQTAPTTNRKDEKAAQQTWEKFEERLAADQLRRSSLPAVYCPFCGYAEIEELSDSARLMPLLQHTRIRPVAAAVVASVFTLLVVALMLYPLFRFIARYPIMVVFFSVTANYLFPYPPVPLHDVLRTSILRQMRCARGYKFSCLRPTCRKSSCLRCGARWRDMHRCFASSLEALRRAVENAAADAVKRTCPACGTSFVKSSGCNKLTCPCGYTMCYVCRAHVGTREGYTHFCQHFRERPGPCHQCGKCDLYKGEDEEVVVKRAKERAEREWKEREGGEGGRVVLERRRREGWWGSVGEEWLDWFVGLLVEVEP</sequence>
<dbReference type="EMBL" id="MU001704">
    <property type="protein sequence ID" value="KAF2452758.1"/>
    <property type="molecule type" value="Genomic_DNA"/>
</dbReference>
<evidence type="ECO:0000313" key="12">
    <source>
        <dbReference type="Proteomes" id="UP000799766"/>
    </source>
</evidence>
<dbReference type="AlphaFoldDB" id="A0A6A6NM56"/>
<keyword evidence="9" id="KW-1133">Transmembrane helix</keyword>
<dbReference type="GO" id="GO:0008270">
    <property type="term" value="F:zinc ion binding"/>
    <property type="evidence" value="ECO:0007669"/>
    <property type="project" value="UniProtKB-KW"/>
</dbReference>
<keyword evidence="12" id="KW-1185">Reference proteome</keyword>
<feature type="domain" description="RING-type" evidence="10">
    <location>
        <begin position="346"/>
        <end position="693"/>
    </location>
</feature>
<dbReference type="OrthoDB" id="10009520at2759"/>
<dbReference type="InterPro" id="IPR058758">
    <property type="entry name" value="UBA_RNF216"/>
</dbReference>
<keyword evidence="4" id="KW-0677">Repeat</keyword>
<evidence type="ECO:0000256" key="6">
    <source>
        <dbReference type="ARBA" id="ARBA00022786"/>
    </source>
</evidence>
<reference evidence="11" key="1">
    <citation type="journal article" date="2020" name="Stud. Mycol.">
        <title>101 Dothideomycetes genomes: a test case for predicting lifestyles and emergence of pathogens.</title>
        <authorList>
            <person name="Haridas S."/>
            <person name="Albert R."/>
            <person name="Binder M."/>
            <person name="Bloem J."/>
            <person name="Labutti K."/>
            <person name="Salamov A."/>
            <person name="Andreopoulos B."/>
            <person name="Baker S."/>
            <person name="Barry K."/>
            <person name="Bills G."/>
            <person name="Bluhm B."/>
            <person name="Cannon C."/>
            <person name="Castanera R."/>
            <person name="Culley D."/>
            <person name="Daum C."/>
            <person name="Ezra D."/>
            <person name="Gonzalez J."/>
            <person name="Henrissat B."/>
            <person name="Kuo A."/>
            <person name="Liang C."/>
            <person name="Lipzen A."/>
            <person name="Lutzoni F."/>
            <person name="Magnuson J."/>
            <person name="Mondo S."/>
            <person name="Nolan M."/>
            <person name="Ohm R."/>
            <person name="Pangilinan J."/>
            <person name="Park H.-J."/>
            <person name="Ramirez L."/>
            <person name="Alfaro M."/>
            <person name="Sun H."/>
            <person name="Tritt A."/>
            <person name="Yoshinaga Y."/>
            <person name="Zwiers L.-H."/>
            <person name="Turgeon B."/>
            <person name="Goodwin S."/>
            <person name="Spatafora J."/>
            <person name="Crous P."/>
            <person name="Grigoriev I."/>
        </authorList>
    </citation>
    <scope>NUCLEOTIDE SEQUENCE</scope>
    <source>
        <strain evidence="11">ATCC 16933</strain>
    </source>
</reference>
<dbReference type="Pfam" id="PF26200">
    <property type="entry name" value="Rcat_RNF216"/>
    <property type="match status" value="1"/>
</dbReference>
<keyword evidence="9" id="KW-0472">Membrane</keyword>
<name>A0A6A6NM56_9PEZI</name>
<dbReference type="PROSITE" id="PS51873">
    <property type="entry name" value="TRIAD"/>
    <property type="match status" value="1"/>
</dbReference>
<dbReference type="InterPro" id="IPR051628">
    <property type="entry name" value="LUBAC_E3_Ligases"/>
</dbReference>
<dbReference type="Pfam" id="PF26191">
    <property type="entry name" value="RING-HC_RBR_RNF216"/>
    <property type="match status" value="1"/>
</dbReference>
<dbReference type="Pfam" id="PF26112">
    <property type="entry name" value="UBA_RNF216"/>
    <property type="match status" value="1"/>
</dbReference>
<feature type="region of interest" description="Disordered" evidence="8">
    <location>
        <begin position="160"/>
        <end position="179"/>
    </location>
</feature>
<keyword evidence="5" id="KW-0863">Zinc-finger</keyword>
<feature type="compositionally biased region" description="Basic and acidic residues" evidence="8">
    <location>
        <begin position="25"/>
        <end position="38"/>
    </location>
</feature>
<dbReference type="GO" id="GO:0016740">
    <property type="term" value="F:transferase activity"/>
    <property type="evidence" value="ECO:0007669"/>
    <property type="project" value="UniProtKB-KW"/>
</dbReference>
<feature type="transmembrane region" description="Helical" evidence="9">
    <location>
        <begin position="544"/>
        <end position="561"/>
    </location>
</feature>
<dbReference type="SUPFAM" id="SSF57850">
    <property type="entry name" value="RING/U-box"/>
    <property type="match status" value="1"/>
</dbReference>
<evidence type="ECO:0000256" key="4">
    <source>
        <dbReference type="ARBA" id="ARBA00022737"/>
    </source>
</evidence>
<evidence type="ECO:0000313" key="11">
    <source>
        <dbReference type="EMBL" id="KAF2452758.1"/>
    </source>
</evidence>
<proteinExistence type="predicted"/>
<organism evidence="11 12">
    <name type="scientific">Lineolata rhizophorae</name>
    <dbReference type="NCBI Taxonomy" id="578093"/>
    <lineage>
        <taxon>Eukaryota</taxon>
        <taxon>Fungi</taxon>
        <taxon>Dikarya</taxon>
        <taxon>Ascomycota</taxon>
        <taxon>Pezizomycotina</taxon>
        <taxon>Dothideomycetes</taxon>
        <taxon>Dothideomycetes incertae sedis</taxon>
        <taxon>Lineolatales</taxon>
        <taxon>Lineolataceae</taxon>
        <taxon>Lineolata</taxon>
    </lineage>
</organism>
<dbReference type="PANTHER" id="PTHR22770">
    <property type="entry name" value="UBIQUITIN CONJUGATING ENZYME 7 INTERACTING PROTEIN-RELATED"/>
    <property type="match status" value="1"/>
</dbReference>
<keyword evidence="9" id="KW-0812">Transmembrane</keyword>
<evidence type="ECO:0000256" key="1">
    <source>
        <dbReference type="ARBA" id="ARBA00004906"/>
    </source>
</evidence>
<evidence type="ECO:0000259" key="10">
    <source>
        <dbReference type="PROSITE" id="PS51873"/>
    </source>
</evidence>
<feature type="transmembrane region" description="Helical" evidence="9">
    <location>
        <begin position="518"/>
        <end position="537"/>
    </location>
</feature>
<evidence type="ECO:0000256" key="3">
    <source>
        <dbReference type="ARBA" id="ARBA00022723"/>
    </source>
</evidence>
<gene>
    <name evidence="11" type="ORF">BDY21DRAFT_358265</name>
</gene>
<evidence type="ECO:0000256" key="5">
    <source>
        <dbReference type="ARBA" id="ARBA00022771"/>
    </source>
</evidence>
<feature type="region of interest" description="Disordered" evidence="8">
    <location>
        <begin position="1"/>
        <end position="61"/>
    </location>
</feature>
<keyword evidence="3" id="KW-0479">Metal-binding</keyword>